<keyword evidence="1" id="KW-0472">Membrane</keyword>
<sequence>MINKQSFVKHFYSFIYLTVLIIVIKETNYIKFYLLIHI</sequence>
<accession>A0A6C0H8W0</accession>
<keyword evidence="1" id="KW-1133">Transmembrane helix</keyword>
<feature type="transmembrane region" description="Helical" evidence="1">
    <location>
        <begin position="7"/>
        <end position="24"/>
    </location>
</feature>
<proteinExistence type="predicted"/>
<keyword evidence="1" id="KW-0812">Transmembrane</keyword>
<evidence type="ECO:0000313" key="2">
    <source>
        <dbReference type="EMBL" id="QHT76837.1"/>
    </source>
</evidence>
<dbReference type="EMBL" id="MN739903">
    <property type="protein sequence ID" value="QHT76837.1"/>
    <property type="molecule type" value="Genomic_DNA"/>
</dbReference>
<protein>
    <submittedName>
        <fullName evidence="2">Uncharacterized protein</fullName>
    </submittedName>
</protein>
<evidence type="ECO:0000256" key="1">
    <source>
        <dbReference type="SAM" id="Phobius"/>
    </source>
</evidence>
<dbReference type="AlphaFoldDB" id="A0A6C0H8W0"/>
<name>A0A6C0H8W0_9ZZZZ</name>
<reference evidence="2" key="1">
    <citation type="journal article" date="2020" name="Nature">
        <title>Giant virus diversity and host interactions through global metagenomics.</title>
        <authorList>
            <person name="Schulz F."/>
            <person name="Roux S."/>
            <person name="Paez-Espino D."/>
            <person name="Jungbluth S."/>
            <person name="Walsh D.A."/>
            <person name="Denef V.J."/>
            <person name="McMahon K.D."/>
            <person name="Konstantinidis K.T."/>
            <person name="Eloe-Fadrosh E.A."/>
            <person name="Kyrpides N.C."/>
            <person name="Woyke T."/>
        </authorList>
    </citation>
    <scope>NUCLEOTIDE SEQUENCE</scope>
    <source>
        <strain evidence="2">GVMAG-M-3300023179-82</strain>
    </source>
</reference>
<organism evidence="2">
    <name type="scientific">viral metagenome</name>
    <dbReference type="NCBI Taxonomy" id="1070528"/>
    <lineage>
        <taxon>unclassified sequences</taxon>
        <taxon>metagenomes</taxon>
        <taxon>organismal metagenomes</taxon>
    </lineage>
</organism>